<name>A0A8H6Y476_9AGAR</name>
<reference evidence="2" key="1">
    <citation type="submission" date="2020-05" db="EMBL/GenBank/DDBJ databases">
        <title>Mycena genomes resolve the evolution of fungal bioluminescence.</title>
        <authorList>
            <person name="Tsai I.J."/>
        </authorList>
    </citation>
    <scope>NUCLEOTIDE SEQUENCE</scope>
    <source>
        <strain evidence="2">CCC161011</strain>
    </source>
</reference>
<sequence length="226" mass="23853">MPETLAVAVCVYPGVTLSDFIPNVEILAGFNDADHPMVGKAMGEIPYRLKFDYISTTMDPVVSIRGASVPTFNPTTTYAEASASGKQYDIFFLPAGPIPDFEAGDNKVPEGLIPFLTAQAPKAKYLLSVCAGSFYLALAGAPLGQEGDDEQGALSPLRGCGPEGRPVGGEGALGRRRSGVTAGSDMTLAFVEHLASAQAARFIRGMVEIPEVTQEDDPFAEWHGLV</sequence>
<gene>
    <name evidence="2" type="ORF">MVEN_01073900</name>
</gene>
<dbReference type="InterPro" id="IPR029062">
    <property type="entry name" value="Class_I_gatase-like"/>
</dbReference>
<evidence type="ECO:0000256" key="1">
    <source>
        <dbReference type="SAM" id="MobiDB-lite"/>
    </source>
</evidence>
<dbReference type="PANTHER" id="PTHR43130:SF15">
    <property type="entry name" value="THIJ_PFPI FAMILY PROTEIN (AFU_ORTHOLOGUE AFUA_5G14240)"/>
    <property type="match status" value="1"/>
</dbReference>
<dbReference type="EMBL" id="JACAZI010000008">
    <property type="protein sequence ID" value="KAF7353880.1"/>
    <property type="molecule type" value="Genomic_DNA"/>
</dbReference>
<protein>
    <submittedName>
        <fullName evidence="2">DJ-1 protein-PfpI domain-containing protein</fullName>
    </submittedName>
</protein>
<organism evidence="2 3">
    <name type="scientific">Mycena venus</name>
    <dbReference type="NCBI Taxonomy" id="2733690"/>
    <lineage>
        <taxon>Eukaryota</taxon>
        <taxon>Fungi</taxon>
        <taxon>Dikarya</taxon>
        <taxon>Basidiomycota</taxon>
        <taxon>Agaricomycotina</taxon>
        <taxon>Agaricomycetes</taxon>
        <taxon>Agaricomycetidae</taxon>
        <taxon>Agaricales</taxon>
        <taxon>Marasmiineae</taxon>
        <taxon>Mycenaceae</taxon>
        <taxon>Mycena</taxon>
    </lineage>
</organism>
<dbReference type="Gene3D" id="3.40.50.880">
    <property type="match status" value="1"/>
</dbReference>
<dbReference type="OrthoDB" id="543156at2759"/>
<comment type="caution">
    <text evidence="2">The sequence shown here is derived from an EMBL/GenBank/DDBJ whole genome shotgun (WGS) entry which is preliminary data.</text>
</comment>
<evidence type="ECO:0000313" key="2">
    <source>
        <dbReference type="EMBL" id="KAF7353880.1"/>
    </source>
</evidence>
<dbReference type="PANTHER" id="PTHR43130">
    <property type="entry name" value="ARAC-FAMILY TRANSCRIPTIONAL REGULATOR"/>
    <property type="match status" value="1"/>
</dbReference>
<dbReference type="SUPFAM" id="SSF52317">
    <property type="entry name" value="Class I glutamine amidotransferase-like"/>
    <property type="match status" value="1"/>
</dbReference>
<dbReference type="InterPro" id="IPR052158">
    <property type="entry name" value="INH-QAR"/>
</dbReference>
<evidence type="ECO:0000313" key="3">
    <source>
        <dbReference type="Proteomes" id="UP000620124"/>
    </source>
</evidence>
<accession>A0A8H6Y476</accession>
<dbReference type="Proteomes" id="UP000620124">
    <property type="component" value="Unassembled WGS sequence"/>
</dbReference>
<proteinExistence type="predicted"/>
<dbReference type="AlphaFoldDB" id="A0A8H6Y476"/>
<feature type="region of interest" description="Disordered" evidence="1">
    <location>
        <begin position="159"/>
        <end position="178"/>
    </location>
</feature>
<keyword evidence="3" id="KW-1185">Reference proteome</keyword>